<gene>
    <name evidence="1" type="ORF">BKD89_02855</name>
</gene>
<proteinExistence type="predicted"/>
<dbReference type="GeneID" id="41321373"/>
<evidence type="ECO:0000313" key="2">
    <source>
        <dbReference type="Proteomes" id="UP000273278"/>
    </source>
</evidence>
<evidence type="ECO:0000313" key="1">
    <source>
        <dbReference type="EMBL" id="AYQ54746.1"/>
    </source>
</evidence>
<sequence length="256" mass="28774">MLYSVVSKDFIEKVESIGRCFPNEYNSRYDPAPAQTSRGYTDDGPCGEEDGPTLYIVTGPGGAGKSSAVVSTGLDRACDMRMISCNNYERCLTDKENSLKFAREQCMSLSQSLVKIGITFGIECPCTDDSTLRLAQQTAKNDYRISFVYMAICGPEIGFGRKLRSGNSFIGCNWEEEYNGYYNSLKLLDKFMDIADEASVFDNSGSSPVLQFIKKDKKYYAAPERYQAEWLFPYVKHASNQRITYIPKDIPLFKKG</sequence>
<organism evidence="1 2">
    <name type="scientific">Methanomethylophilus alvi</name>
    <dbReference type="NCBI Taxonomy" id="1291540"/>
    <lineage>
        <taxon>Archaea</taxon>
        <taxon>Methanobacteriati</taxon>
        <taxon>Thermoplasmatota</taxon>
        <taxon>Thermoplasmata</taxon>
        <taxon>Methanomassiliicoccales</taxon>
        <taxon>Methanomethylophilaceae</taxon>
        <taxon>Methanomethylophilus</taxon>
    </lineage>
</organism>
<protein>
    <recommendedName>
        <fullName evidence="3">Zeta toxin domain-containing protein</fullName>
    </recommendedName>
</protein>
<dbReference type="AlphaFoldDB" id="A0A3G3IFV2"/>
<evidence type="ECO:0008006" key="3">
    <source>
        <dbReference type="Google" id="ProtNLM"/>
    </source>
</evidence>
<reference evidence="1 2" key="1">
    <citation type="submission" date="2016-10" db="EMBL/GenBank/DDBJ databases">
        <title>Complete genome of the TMA-utilizing, human hosted archaeon Methanomethylophilus alvus Gen. nov, sp. nov., strain Mx-05, derived from a pure culture.</title>
        <authorList>
            <person name="Brugere J.-F."/>
            <person name="Ben Hania W."/>
            <person name="Chaudhary P.P."/>
            <person name="Gaci N."/>
            <person name="Borrel G."/>
            <person name="Cao Van Tuat L."/>
            <person name="Fardeau M.-L."/>
            <person name="Harris H.M.B."/>
            <person name="O'Toole P.W."/>
            <person name="Ollivier B."/>
        </authorList>
    </citation>
    <scope>NUCLEOTIDE SEQUENCE [LARGE SCALE GENOMIC DNA]</scope>
    <source>
        <strain evidence="1 2">Mx-05</strain>
    </source>
</reference>
<dbReference type="RefSeq" id="WP_015504469.1">
    <property type="nucleotide sequence ID" value="NZ_CAYARP010000058.1"/>
</dbReference>
<dbReference type="Proteomes" id="UP000273278">
    <property type="component" value="Chromosome"/>
</dbReference>
<name>A0A3G3IFV2_9ARCH</name>
<dbReference type="EMBL" id="CP017686">
    <property type="protein sequence ID" value="AYQ54746.1"/>
    <property type="molecule type" value="Genomic_DNA"/>
</dbReference>
<accession>A0A3G3IFV2</accession>